<dbReference type="InterPro" id="IPR013083">
    <property type="entry name" value="Znf_RING/FYVE/PHD"/>
</dbReference>
<organism evidence="16 17">
    <name type="scientific">Papaver nudicaule</name>
    <name type="common">Iceland poppy</name>
    <dbReference type="NCBI Taxonomy" id="74823"/>
    <lineage>
        <taxon>Eukaryota</taxon>
        <taxon>Viridiplantae</taxon>
        <taxon>Streptophyta</taxon>
        <taxon>Embryophyta</taxon>
        <taxon>Tracheophyta</taxon>
        <taxon>Spermatophyta</taxon>
        <taxon>Magnoliopsida</taxon>
        <taxon>Ranunculales</taxon>
        <taxon>Papaveraceae</taxon>
        <taxon>Papaveroideae</taxon>
        <taxon>Papaver</taxon>
    </lineage>
</organism>
<dbReference type="GO" id="GO:0005634">
    <property type="term" value="C:nucleus"/>
    <property type="evidence" value="ECO:0007669"/>
    <property type="project" value="UniProtKB-SubCell"/>
</dbReference>
<reference evidence="16" key="1">
    <citation type="submission" date="2022-03" db="EMBL/GenBank/DDBJ databases">
        <title>A functionally conserved STORR gene fusion in Papaver species that diverged 16.8 million years ago.</title>
        <authorList>
            <person name="Catania T."/>
        </authorList>
    </citation>
    <scope>NUCLEOTIDE SEQUENCE</scope>
    <source>
        <strain evidence="16">S-191538</strain>
    </source>
</reference>
<comment type="similarity">
    <text evidence="4 14">Belongs to the BRE1 family.</text>
</comment>
<dbReference type="GO" id="GO:0006325">
    <property type="term" value="P:chromatin organization"/>
    <property type="evidence" value="ECO:0007669"/>
    <property type="project" value="UniProtKB-KW"/>
</dbReference>
<dbReference type="PROSITE" id="PS00518">
    <property type="entry name" value="ZF_RING_1"/>
    <property type="match status" value="1"/>
</dbReference>
<evidence type="ECO:0000256" key="2">
    <source>
        <dbReference type="ARBA" id="ARBA00004123"/>
    </source>
</evidence>
<evidence type="ECO:0000256" key="3">
    <source>
        <dbReference type="ARBA" id="ARBA00004906"/>
    </source>
</evidence>
<proteinExistence type="inferred from homology"/>
<dbReference type="SMART" id="SM00184">
    <property type="entry name" value="RING"/>
    <property type="match status" value="1"/>
</dbReference>
<dbReference type="SUPFAM" id="SSF57850">
    <property type="entry name" value="RING/U-box"/>
    <property type="match status" value="1"/>
</dbReference>
<evidence type="ECO:0000256" key="12">
    <source>
        <dbReference type="ARBA" id="ARBA00023242"/>
    </source>
</evidence>
<evidence type="ECO:0000256" key="11">
    <source>
        <dbReference type="ARBA" id="ARBA00023054"/>
    </source>
</evidence>
<evidence type="ECO:0000256" key="5">
    <source>
        <dbReference type="ARBA" id="ARBA00022679"/>
    </source>
</evidence>
<dbReference type="GO" id="GO:0061630">
    <property type="term" value="F:ubiquitin protein ligase activity"/>
    <property type="evidence" value="ECO:0007669"/>
    <property type="project" value="UniProtKB-EC"/>
</dbReference>
<evidence type="ECO:0000256" key="6">
    <source>
        <dbReference type="ARBA" id="ARBA00022723"/>
    </source>
</evidence>
<evidence type="ECO:0000256" key="4">
    <source>
        <dbReference type="ARBA" id="ARBA00005555"/>
    </source>
</evidence>
<keyword evidence="9 14" id="KW-0862">Zinc</keyword>
<comment type="subcellular location">
    <subcellularLocation>
        <location evidence="2 14">Nucleus</location>
    </subcellularLocation>
</comment>
<dbReference type="GO" id="GO:0008270">
    <property type="term" value="F:zinc ion binding"/>
    <property type="evidence" value="ECO:0007669"/>
    <property type="project" value="UniProtKB-KW"/>
</dbReference>
<dbReference type="InterPro" id="IPR001841">
    <property type="entry name" value="Znf_RING"/>
</dbReference>
<keyword evidence="11 14" id="KW-0175">Coiled coil</keyword>
<dbReference type="GO" id="GO:0033503">
    <property type="term" value="C:HULC complex"/>
    <property type="evidence" value="ECO:0007669"/>
    <property type="project" value="TreeGrafter"/>
</dbReference>
<feature type="domain" description="RING-type" evidence="15">
    <location>
        <begin position="213"/>
        <end position="251"/>
    </location>
</feature>
<keyword evidence="6 14" id="KW-0479">Metal-binding</keyword>
<evidence type="ECO:0000259" key="15">
    <source>
        <dbReference type="PROSITE" id="PS50089"/>
    </source>
</evidence>
<evidence type="ECO:0000256" key="9">
    <source>
        <dbReference type="ARBA" id="ARBA00022833"/>
    </source>
</evidence>
<keyword evidence="17" id="KW-1185">Reference proteome</keyword>
<dbReference type="PROSITE" id="PS50089">
    <property type="entry name" value="ZF_RING_2"/>
    <property type="match status" value="1"/>
</dbReference>
<evidence type="ECO:0000256" key="8">
    <source>
        <dbReference type="ARBA" id="ARBA00022786"/>
    </source>
</evidence>
<accession>A0AA41VXW7</accession>
<dbReference type="EMBL" id="JAJJMA010315918">
    <property type="protein sequence ID" value="MCL7049427.1"/>
    <property type="molecule type" value="Genomic_DNA"/>
</dbReference>
<dbReference type="PANTHER" id="PTHR23163">
    <property type="entry name" value="RING FINGER PROTEIN-RELATED"/>
    <property type="match status" value="1"/>
</dbReference>
<dbReference type="Gene3D" id="3.30.40.10">
    <property type="entry name" value="Zinc/RING finger domain, C3HC4 (zinc finger)"/>
    <property type="match status" value="1"/>
</dbReference>
<evidence type="ECO:0000313" key="16">
    <source>
        <dbReference type="EMBL" id="MCL7049427.1"/>
    </source>
</evidence>
<name>A0AA41VXW7_PAPNU</name>
<dbReference type="InterPro" id="IPR018957">
    <property type="entry name" value="Znf_C3HC4_RING-type"/>
</dbReference>
<evidence type="ECO:0000256" key="14">
    <source>
        <dbReference type="RuleBase" id="RU365038"/>
    </source>
</evidence>
<dbReference type="PANTHER" id="PTHR23163:SF0">
    <property type="entry name" value="E3 UBIQUITIN-PROTEIN LIGASE BRE1"/>
    <property type="match status" value="1"/>
</dbReference>
<evidence type="ECO:0000256" key="13">
    <source>
        <dbReference type="PROSITE-ProRule" id="PRU00175"/>
    </source>
</evidence>
<comment type="caution">
    <text evidence="16">The sequence shown here is derived from an EMBL/GenBank/DDBJ whole genome shotgun (WGS) entry which is preliminary data.</text>
</comment>
<dbReference type="InterPro" id="IPR013956">
    <property type="entry name" value="E3_ubiquit_lig_Bre1"/>
</dbReference>
<keyword evidence="8 14" id="KW-0833">Ubl conjugation pathway</keyword>
<dbReference type="AlphaFoldDB" id="A0AA41VXW7"/>
<keyword evidence="7 13" id="KW-0863">Zinc-finger</keyword>
<evidence type="ECO:0000313" key="17">
    <source>
        <dbReference type="Proteomes" id="UP001177140"/>
    </source>
</evidence>
<comment type="pathway">
    <text evidence="3 14">Protein modification; protein ubiquitination.</text>
</comment>
<feature type="non-terminal residue" evidence="16">
    <location>
        <position position="1"/>
    </location>
</feature>
<sequence>DASKLAEVLKSKHEEGEAYLSEIETIGQAYEDMQTQNQQLLRQITERDDYNIKLVLEGVQARQLQDSLCLEKLNKERELQLANASLNYYELKGARLGDQLKLCSEQVQKLAEDRSQTSSALESTQKRLLDVRRDSQRLRESLSKSLSKVEKIRMTVAELQIELVNERFSKKRVEEDFDSVTRKANHFDEHSQGSSMLEKLQKEAKEYRDILKCGICHERPKEVVITKCYHLFCGTCVQKILETRHRKCRTCAASFGPNDVKPVYI</sequence>
<dbReference type="Proteomes" id="UP001177140">
    <property type="component" value="Unassembled WGS sequence"/>
</dbReference>
<comment type="catalytic activity">
    <reaction evidence="1 14">
        <text>S-ubiquitinyl-[E2 ubiquitin-conjugating enzyme]-L-cysteine + [acceptor protein]-L-lysine = [E2 ubiquitin-conjugating enzyme]-L-cysteine + N(6)-ubiquitinyl-[acceptor protein]-L-lysine.</text>
        <dbReference type="EC" id="2.3.2.27"/>
    </reaction>
</comment>
<dbReference type="EC" id="2.3.2.27" evidence="14"/>
<gene>
    <name evidence="16" type="ORF">MKW94_001260</name>
</gene>
<evidence type="ECO:0000256" key="7">
    <source>
        <dbReference type="ARBA" id="ARBA00022771"/>
    </source>
</evidence>
<dbReference type="GO" id="GO:0016567">
    <property type="term" value="P:protein ubiquitination"/>
    <property type="evidence" value="ECO:0007669"/>
    <property type="project" value="UniProtKB-UniRule"/>
</dbReference>
<keyword evidence="5 14" id="KW-0808">Transferase</keyword>
<keyword evidence="12 14" id="KW-0539">Nucleus</keyword>
<keyword evidence="10 14" id="KW-0156">Chromatin regulator</keyword>
<evidence type="ECO:0000256" key="1">
    <source>
        <dbReference type="ARBA" id="ARBA00000900"/>
    </source>
</evidence>
<dbReference type="InterPro" id="IPR017907">
    <property type="entry name" value="Znf_RING_CS"/>
</dbReference>
<protein>
    <recommendedName>
        <fullName evidence="14">E3 ubiquitin protein ligase</fullName>
        <ecNumber evidence="14">2.3.2.27</ecNumber>
    </recommendedName>
</protein>
<evidence type="ECO:0000256" key="10">
    <source>
        <dbReference type="ARBA" id="ARBA00022853"/>
    </source>
</evidence>
<dbReference type="CDD" id="cd16499">
    <property type="entry name" value="RING-HC_Bre1-like"/>
    <property type="match status" value="1"/>
</dbReference>
<dbReference type="Pfam" id="PF00097">
    <property type="entry name" value="zf-C3HC4"/>
    <property type="match status" value="1"/>
</dbReference>